<evidence type="ECO:0000259" key="6">
    <source>
        <dbReference type="Pfam" id="PF08242"/>
    </source>
</evidence>
<protein>
    <submittedName>
        <fullName evidence="7">Class I SAM-dependent methyltransferase</fullName>
    </submittedName>
</protein>
<comment type="caution">
    <text evidence="7">The sequence shown here is derived from an EMBL/GenBank/DDBJ whole genome shotgun (WGS) entry which is preliminary data.</text>
</comment>
<dbReference type="SUPFAM" id="SSF53335">
    <property type="entry name" value="S-adenosyl-L-methionine-dependent methyltransferases"/>
    <property type="match status" value="1"/>
</dbReference>
<dbReference type="Pfam" id="PF08242">
    <property type="entry name" value="Methyltransf_12"/>
    <property type="match status" value="1"/>
</dbReference>
<evidence type="ECO:0000313" key="8">
    <source>
        <dbReference type="Proteomes" id="UP001156389"/>
    </source>
</evidence>
<dbReference type="PANTHER" id="PTHR43667:SF1">
    <property type="entry name" value="CYCLOPROPANE-FATTY-ACYL-PHOSPHOLIPID SYNTHASE"/>
    <property type="match status" value="1"/>
</dbReference>
<keyword evidence="8" id="KW-1185">Reference proteome</keyword>
<keyword evidence="2 7" id="KW-0489">Methyltransferase</keyword>
<proteinExistence type="inferred from homology"/>
<dbReference type="Gene3D" id="3.40.50.150">
    <property type="entry name" value="Vaccinia Virus protein VP39"/>
    <property type="match status" value="1"/>
</dbReference>
<organism evidence="7 8">
    <name type="scientific">Streptomyces gossypii</name>
    <dbReference type="NCBI Taxonomy" id="2883101"/>
    <lineage>
        <taxon>Bacteria</taxon>
        <taxon>Bacillati</taxon>
        <taxon>Actinomycetota</taxon>
        <taxon>Actinomycetes</taxon>
        <taxon>Kitasatosporales</taxon>
        <taxon>Streptomycetaceae</taxon>
        <taxon>Streptomyces</taxon>
    </lineage>
</organism>
<keyword evidence="3" id="KW-0808">Transferase</keyword>
<dbReference type="GO" id="GO:0032259">
    <property type="term" value="P:methylation"/>
    <property type="evidence" value="ECO:0007669"/>
    <property type="project" value="UniProtKB-KW"/>
</dbReference>
<evidence type="ECO:0000313" key="7">
    <source>
        <dbReference type="EMBL" id="MCT2593896.1"/>
    </source>
</evidence>
<dbReference type="Proteomes" id="UP001156389">
    <property type="component" value="Unassembled WGS sequence"/>
</dbReference>
<sequence>MTRSHNRSSLTHRLRYAARNPRRIVPFLRRTARDWRLRQQTGGDHIAYYRAVMKSDTARNPRGAVGTPTQERWNALGKMQFDYLISHGLSPADHVLDIGCGNLRAGHHLIRFLEPGNYHGLDISPDILLAAQRTLTEQGLQARLPYLTLVNDLRLAHLPAGHFQVVHAHSVFSHSPLEVIEECFGHVGRVLAPGGYFDFTYNRTGGPEHQVLREDFYYRPGTLLALAAAHGLEAHVMDDWEELPHQQSKIRVRAADTQTVASGT</sequence>
<dbReference type="RefSeq" id="WP_260221210.1">
    <property type="nucleotide sequence ID" value="NZ_JAJAGO010000016.1"/>
</dbReference>
<dbReference type="CDD" id="cd02440">
    <property type="entry name" value="AdoMet_MTases"/>
    <property type="match status" value="1"/>
</dbReference>
<dbReference type="EMBL" id="JAJAGO010000016">
    <property type="protein sequence ID" value="MCT2593896.1"/>
    <property type="molecule type" value="Genomic_DNA"/>
</dbReference>
<evidence type="ECO:0000256" key="1">
    <source>
        <dbReference type="ARBA" id="ARBA00010815"/>
    </source>
</evidence>
<dbReference type="InterPro" id="IPR013217">
    <property type="entry name" value="Methyltransf_12"/>
</dbReference>
<dbReference type="InterPro" id="IPR050723">
    <property type="entry name" value="CFA/CMAS"/>
</dbReference>
<evidence type="ECO:0000256" key="2">
    <source>
        <dbReference type="ARBA" id="ARBA00022603"/>
    </source>
</evidence>
<evidence type="ECO:0000256" key="4">
    <source>
        <dbReference type="ARBA" id="ARBA00022691"/>
    </source>
</evidence>
<comment type="similarity">
    <text evidence="1">Belongs to the CFA/CMAS family.</text>
</comment>
<reference evidence="7 8" key="1">
    <citation type="submission" date="2021-10" db="EMBL/GenBank/DDBJ databases">
        <title>Streptomyces gossypii sp. nov., isolated from soil collected from cotton field.</title>
        <authorList>
            <person name="Ge X."/>
            <person name="Chen X."/>
            <person name="Liu W."/>
        </authorList>
    </citation>
    <scope>NUCLEOTIDE SEQUENCE [LARGE SCALE GENOMIC DNA]</scope>
    <source>
        <strain evidence="7 8">N2-109</strain>
    </source>
</reference>
<evidence type="ECO:0000256" key="3">
    <source>
        <dbReference type="ARBA" id="ARBA00022679"/>
    </source>
</evidence>
<dbReference type="PANTHER" id="PTHR43667">
    <property type="entry name" value="CYCLOPROPANE-FATTY-ACYL-PHOSPHOLIPID SYNTHASE"/>
    <property type="match status" value="1"/>
</dbReference>
<dbReference type="GO" id="GO:0008168">
    <property type="term" value="F:methyltransferase activity"/>
    <property type="evidence" value="ECO:0007669"/>
    <property type="project" value="UniProtKB-KW"/>
</dbReference>
<keyword evidence="4" id="KW-0949">S-adenosyl-L-methionine</keyword>
<feature type="domain" description="Methyltransferase type 12" evidence="6">
    <location>
        <begin position="96"/>
        <end position="197"/>
    </location>
</feature>
<gene>
    <name evidence="7" type="ORF">LHJ74_28990</name>
</gene>
<accession>A0ABT2K1B6</accession>
<dbReference type="InterPro" id="IPR029063">
    <property type="entry name" value="SAM-dependent_MTases_sf"/>
</dbReference>
<evidence type="ECO:0000256" key="5">
    <source>
        <dbReference type="ARBA" id="ARBA00023098"/>
    </source>
</evidence>
<name>A0ABT2K1B6_9ACTN</name>
<keyword evidence="5" id="KW-0443">Lipid metabolism</keyword>